<sequence>MTRRSWIRVAVGLLLALVAALPAAGPAGAATPRVPDDPALRSAPADRLDRLATALRSSPVAVDPELDWLVDGSMRRRLLDAVSGSSVPILVVVLPLETEDESGGDAERVLRGLQQRLREDAMYVVIDDRGTFESSPLGIARTIDVPFELRYPPIERRAEDERRPDPFATVPGRLSRLARIVDRSPRSSTPTRGVTAVRRLSTLPSEYAFGDEDDGGLPTAVSAVLLALLGGLAGLGIVRVRARRAAAREREAARAARARARAQRAAAGKRGRRRRRRRRQR</sequence>
<keyword evidence="2" id="KW-0812">Transmembrane</keyword>
<keyword evidence="2" id="KW-0472">Membrane</keyword>
<feature type="signal peptide" evidence="3">
    <location>
        <begin position="1"/>
        <end position="29"/>
    </location>
</feature>
<keyword evidence="5" id="KW-1185">Reference proteome</keyword>
<keyword evidence="3" id="KW-0732">Signal</keyword>
<evidence type="ECO:0000313" key="5">
    <source>
        <dbReference type="Proteomes" id="UP001277761"/>
    </source>
</evidence>
<evidence type="ECO:0000256" key="2">
    <source>
        <dbReference type="SAM" id="Phobius"/>
    </source>
</evidence>
<proteinExistence type="predicted"/>
<evidence type="ECO:0000256" key="3">
    <source>
        <dbReference type="SAM" id="SignalP"/>
    </source>
</evidence>
<gene>
    <name evidence="4" type="ORF">SK069_10965</name>
</gene>
<evidence type="ECO:0000313" key="4">
    <source>
        <dbReference type="EMBL" id="MDX8152116.1"/>
    </source>
</evidence>
<comment type="caution">
    <text evidence="4">The sequence shown here is derived from an EMBL/GenBank/DDBJ whole genome shotgun (WGS) entry which is preliminary data.</text>
</comment>
<feature type="region of interest" description="Disordered" evidence="1">
    <location>
        <begin position="253"/>
        <end position="281"/>
    </location>
</feature>
<dbReference type="RefSeq" id="WP_319954271.1">
    <property type="nucleotide sequence ID" value="NZ_JAXAVX010000004.1"/>
</dbReference>
<organism evidence="4 5">
    <name type="scientific">Patulibacter brassicae</name>
    <dbReference type="NCBI Taxonomy" id="1705717"/>
    <lineage>
        <taxon>Bacteria</taxon>
        <taxon>Bacillati</taxon>
        <taxon>Actinomycetota</taxon>
        <taxon>Thermoleophilia</taxon>
        <taxon>Solirubrobacterales</taxon>
        <taxon>Patulibacteraceae</taxon>
        <taxon>Patulibacter</taxon>
    </lineage>
</organism>
<feature type="transmembrane region" description="Helical" evidence="2">
    <location>
        <begin position="220"/>
        <end position="240"/>
    </location>
</feature>
<evidence type="ECO:0000256" key="1">
    <source>
        <dbReference type="SAM" id="MobiDB-lite"/>
    </source>
</evidence>
<feature type="chain" id="PRO_5046433305" description="TPM domain-containing protein" evidence="3">
    <location>
        <begin position="30"/>
        <end position="281"/>
    </location>
</feature>
<feature type="compositionally biased region" description="Basic residues" evidence="1">
    <location>
        <begin position="256"/>
        <end position="281"/>
    </location>
</feature>
<reference evidence="4 5" key="1">
    <citation type="submission" date="2023-11" db="EMBL/GenBank/DDBJ databases">
        <authorList>
            <person name="Xu M."/>
            <person name="Jiang T."/>
        </authorList>
    </citation>
    <scope>NUCLEOTIDE SEQUENCE [LARGE SCALE GENOMIC DNA]</scope>
    <source>
        <strain evidence="4 5">SD</strain>
    </source>
</reference>
<dbReference type="Proteomes" id="UP001277761">
    <property type="component" value="Unassembled WGS sequence"/>
</dbReference>
<protein>
    <recommendedName>
        <fullName evidence="6">TPM domain-containing protein</fullName>
    </recommendedName>
</protein>
<dbReference type="EMBL" id="JAXAVX010000004">
    <property type="protein sequence ID" value="MDX8152116.1"/>
    <property type="molecule type" value="Genomic_DNA"/>
</dbReference>
<accession>A0ABU4VME4</accession>
<keyword evidence="2" id="KW-1133">Transmembrane helix</keyword>
<evidence type="ECO:0008006" key="6">
    <source>
        <dbReference type="Google" id="ProtNLM"/>
    </source>
</evidence>
<name>A0ABU4VME4_9ACTN</name>